<feature type="domain" description="DDE Tnp4" evidence="3">
    <location>
        <begin position="8"/>
        <end position="100"/>
    </location>
</feature>
<name>A0A6A3UZ40_9STRA</name>
<evidence type="ECO:0000259" key="3">
    <source>
        <dbReference type="Pfam" id="PF13359"/>
    </source>
</evidence>
<dbReference type="OrthoDB" id="126818at2759"/>
<evidence type="ECO:0000313" key="4">
    <source>
        <dbReference type="EMBL" id="KAE9156701.1"/>
    </source>
</evidence>
<dbReference type="Proteomes" id="UP000433483">
    <property type="component" value="Unassembled WGS sequence"/>
</dbReference>
<gene>
    <name evidence="4" type="ORF">PF005_g33114</name>
</gene>
<reference evidence="4 5" key="1">
    <citation type="submission" date="2018-08" db="EMBL/GenBank/DDBJ databases">
        <title>Genomic investigation of the strawberry pathogen Phytophthora fragariae indicates pathogenicity is determined by transcriptional variation in three key races.</title>
        <authorList>
            <person name="Adams T.M."/>
            <person name="Armitage A.D."/>
            <person name="Sobczyk M.K."/>
            <person name="Bates H.J."/>
            <person name="Dunwell J.M."/>
            <person name="Nellist C.F."/>
            <person name="Harrison R.J."/>
        </authorList>
    </citation>
    <scope>NUCLEOTIDE SEQUENCE [LARGE SCALE GENOMIC DNA]</scope>
    <source>
        <strain evidence="4 5">NOV-27</strain>
    </source>
</reference>
<dbReference type="Pfam" id="PF13359">
    <property type="entry name" value="DDE_Tnp_4"/>
    <property type="match status" value="1"/>
</dbReference>
<dbReference type="GO" id="GO:0046872">
    <property type="term" value="F:metal ion binding"/>
    <property type="evidence" value="ECO:0007669"/>
    <property type="project" value="UniProtKB-KW"/>
</dbReference>
<proteinExistence type="predicted"/>
<sequence length="155" mass="18395">MMIQSHDYFNHNEYLLGDSEFQVSAIMIPAFKNPPKAMMNPRQKFFNSKLAKARIKSEHCIGLQKMRFPYLREIRVKLSKKRKHMRRLIKYVTCASILHNLLIAEPITQNWHDELNRQIKGKLDDDDELNAPLPVDARGDERRNQLLAYMLEMRE</sequence>
<protein>
    <recommendedName>
        <fullName evidence="3">DDE Tnp4 domain-containing protein</fullName>
    </recommendedName>
</protein>
<comment type="caution">
    <text evidence="4">The sequence shown here is derived from an EMBL/GenBank/DDBJ whole genome shotgun (WGS) entry which is preliminary data.</text>
</comment>
<keyword evidence="2" id="KW-0479">Metal-binding</keyword>
<evidence type="ECO:0000313" key="5">
    <source>
        <dbReference type="Proteomes" id="UP000433483"/>
    </source>
</evidence>
<dbReference type="AlphaFoldDB" id="A0A6A3UZ40"/>
<keyword evidence="5" id="KW-1185">Reference proteome</keyword>
<organism evidence="4 5">
    <name type="scientific">Phytophthora fragariae</name>
    <dbReference type="NCBI Taxonomy" id="53985"/>
    <lineage>
        <taxon>Eukaryota</taxon>
        <taxon>Sar</taxon>
        <taxon>Stramenopiles</taxon>
        <taxon>Oomycota</taxon>
        <taxon>Peronosporomycetes</taxon>
        <taxon>Peronosporales</taxon>
        <taxon>Peronosporaceae</taxon>
        <taxon>Phytophthora</taxon>
    </lineage>
</organism>
<comment type="cofactor">
    <cofactor evidence="1">
        <name>a divalent metal cation</name>
        <dbReference type="ChEBI" id="CHEBI:60240"/>
    </cofactor>
</comment>
<dbReference type="EMBL" id="QXGB01009730">
    <property type="protein sequence ID" value="KAE9156701.1"/>
    <property type="molecule type" value="Genomic_DNA"/>
</dbReference>
<accession>A0A6A3UZ40</accession>
<dbReference type="InterPro" id="IPR027806">
    <property type="entry name" value="HARBI1_dom"/>
</dbReference>
<evidence type="ECO:0000256" key="2">
    <source>
        <dbReference type="ARBA" id="ARBA00022723"/>
    </source>
</evidence>
<evidence type="ECO:0000256" key="1">
    <source>
        <dbReference type="ARBA" id="ARBA00001968"/>
    </source>
</evidence>